<keyword evidence="2" id="KW-1185">Reference proteome</keyword>
<sequence length="108" mass="12124">MSPSDWEKATYYHGVSVDHPELLNRSDYLDTPFPHPTPLNAVWHTKIRDMLKTNSVREAVVEWIEGAVEKLSGPPLMRVTPNINPTYCAHRFLTPGLGNPVVTAEEDG</sequence>
<name>A0AAD7I750_9AGAR</name>
<protein>
    <submittedName>
        <fullName evidence="1">Uncharacterized protein</fullName>
    </submittedName>
</protein>
<reference evidence="1" key="1">
    <citation type="submission" date="2023-03" db="EMBL/GenBank/DDBJ databases">
        <title>Massive genome expansion in bonnet fungi (Mycena s.s.) driven by repeated elements and novel gene families across ecological guilds.</title>
        <authorList>
            <consortium name="Lawrence Berkeley National Laboratory"/>
            <person name="Harder C.B."/>
            <person name="Miyauchi S."/>
            <person name="Viragh M."/>
            <person name="Kuo A."/>
            <person name="Thoen E."/>
            <person name="Andreopoulos B."/>
            <person name="Lu D."/>
            <person name="Skrede I."/>
            <person name="Drula E."/>
            <person name="Henrissat B."/>
            <person name="Morin E."/>
            <person name="Kohler A."/>
            <person name="Barry K."/>
            <person name="LaButti K."/>
            <person name="Morin E."/>
            <person name="Salamov A."/>
            <person name="Lipzen A."/>
            <person name="Mereny Z."/>
            <person name="Hegedus B."/>
            <person name="Baldrian P."/>
            <person name="Stursova M."/>
            <person name="Weitz H."/>
            <person name="Taylor A."/>
            <person name="Grigoriev I.V."/>
            <person name="Nagy L.G."/>
            <person name="Martin F."/>
            <person name="Kauserud H."/>
        </authorList>
    </citation>
    <scope>NUCLEOTIDE SEQUENCE</scope>
    <source>
        <strain evidence="1">CBHHK182m</strain>
    </source>
</reference>
<accession>A0AAD7I750</accession>
<evidence type="ECO:0000313" key="2">
    <source>
        <dbReference type="Proteomes" id="UP001215598"/>
    </source>
</evidence>
<comment type="caution">
    <text evidence="1">The sequence shown here is derived from an EMBL/GenBank/DDBJ whole genome shotgun (WGS) entry which is preliminary data.</text>
</comment>
<evidence type="ECO:0000313" key="1">
    <source>
        <dbReference type="EMBL" id="KAJ7735905.1"/>
    </source>
</evidence>
<dbReference type="EMBL" id="JARKIB010000124">
    <property type="protein sequence ID" value="KAJ7735905.1"/>
    <property type="molecule type" value="Genomic_DNA"/>
</dbReference>
<dbReference type="Proteomes" id="UP001215598">
    <property type="component" value="Unassembled WGS sequence"/>
</dbReference>
<dbReference type="AlphaFoldDB" id="A0AAD7I750"/>
<proteinExistence type="predicted"/>
<organism evidence="1 2">
    <name type="scientific">Mycena metata</name>
    <dbReference type="NCBI Taxonomy" id="1033252"/>
    <lineage>
        <taxon>Eukaryota</taxon>
        <taxon>Fungi</taxon>
        <taxon>Dikarya</taxon>
        <taxon>Basidiomycota</taxon>
        <taxon>Agaricomycotina</taxon>
        <taxon>Agaricomycetes</taxon>
        <taxon>Agaricomycetidae</taxon>
        <taxon>Agaricales</taxon>
        <taxon>Marasmiineae</taxon>
        <taxon>Mycenaceae</taxon>
        <taxon>Mycena</taxon>
    </lineage>
</organism>
<gene>
    <name evidence="1" type="ORF">B0H16DRAFT_1731031</name>
</gene>